<dbReference type="EMBL" id="AUBJ02000001">
    <property type="protein sequence ID" value="MCP2330515.1"/>
    <property type="molecule type" value="Genomic_DNA"/>
</dbReference>
<gene>
    <name evidence="2" type="ORF">G443_000785</name>
</gene>
<feature type="compositionally biased region" description="Polar residues" evidence="1">
    <location>
        <begin position="50"/>
        <end position="60"/>
    </location>
</feature>
<comment type="caution">
    <text evidence="2">The sequence shown here is derived from an EMBL/GenBank/DDBJ whole genome shotgun (WGS) entry which is preliminary data.</text>
</comment>
<reference evidence="2 3" key="2">
    <citation type="submission" date="2022-06" db="EMBL/GenBank/DDBJ databases">
        <title>Genomic Encyclopedia of Type Strains, Phase I: the one thousand microbial genomes (KMG-I) project.</title>
        <authorList>
            <person name="Kyrpides N."/>
        </authorList>
    </citation>
    <scope>NUCLEOTIDE SEQUENCE [LARGE SCALE GENOMIC DNA]</scope>
    <source>
        <strain evidence="2 3">DSM 43889</strain>
    </source>
</reference>
<dbReference type="Proteomes" id="UP000791080">
    <property type="component" value="Unassembled WGS sequence"/>
</dbReference>
<feature type="compositionally biased region" description="Polar residues" evidence="1">
    <location>
        <begin position="149"/>
        <end position="161"/>
    </location>
</feature>
<sequence length="275" mass="29055">MAPPNRGTRTSDYDRWSCDLRRRPPARRFSPSPPTTGPGLVRIRRKTRRNGWSTLFSSVRGSAGGIRRTRSDSDRPRRECGGWPPARAADRPHSRAGRSWPARRARPRVAGAGLPPVVFPPRLPAPVAHLGSPGGGPVGPRTSRRGTESNRTPGLLNSGNAPTAREGGRAPSEASRVPDGASSSARARPVMTGGARRGRSRGCPASGPLGHRHGRGHADAAAPWEASRGPRFGRGTGPGRVGAAEPGSVPAPQSSGPDLGSHTRIDTGPRLPHWW</sequence>
<protein>
    <submittedName>
        <fullName evidence="2">Uncharacterized protein</fullName>
    </submittedName>
</protein>
<feature type="compositionally biased region" description="Basic and acidic residues" evidence="1">
    <location>
        <begin position="9"/>
        <end position="22"/>
    </location>
</feature>
<accession>A0ABT1JDE4</accession>
<feature type="region of interest" description="Disordered" evidence="1">
    <location>
        <begin position="1"/>
        <end position="106"/>
    </location>
</feature>
<evidence type="ECO:0000313" key="3">
    <source>
        <dbReference type="Proteomes" id="UP000791080"/>
    </source>
</evidence>
<evidence type="ECO:0000256" key="1">
    <source>
        <dbReference type="SAM" id="MobiDB-lite"/>
    </source>
</evidence>
<evidence type="ECO:0000313" key="2">
    <source>
        <dbReference type="EMBL" id="MCP2330515.1"/>
    </source>
</evidence>
<feature type="region of interest" description="Disordered" evidence="1">
    <location>
        <begin position="125"/>
        <end position="275"/>
    </location>
</feature>
<name>A0ABT1JDE4_ACTCY</name>
<proteinExistence type="predicted"/>
<organism evidence="2 3">
    <name type="scientific">Actinoalloteichus caeruleus DSM 43889</name>
    <dbReference type="NCBI Taxonomy" id="1120930"/>
    <lineage>
        <taxon>Bacteria</taxon>
        <taxon>Bacillati</taxon>
        <taxon>Actinomycetota</taxon>
        <taxon>Actinomycetes</taxon>
        <taxon>Pseudonocardiales</taxon>
        <taxon>Pseudonocardiaceae</taxon>
        <taxon>Actinoalloteichus</taxon>
        <taxon>Actinoalloteichus cyanogriseus</taxon>
    </lineage>
</organism>
<feature type="compositionally biased region" description="Basic and acidic residues" evidence="1">
    <location>
        <begin position="69"/>
        <end position="80"/>
    </location>
</feature>
<reference evidence="2 3" key="1">
    <citation type="submission" date="2013-07" db="EMBL/GenBank/DDBJ databases">
        <authorList>
            <consortium name="DOE Joint Genome Institute"/>
            <person name="Reeve W."/>
            <person name="Huntemann M."/>
            <person name="Han J."/>
            <person name="Chen A."/>
            <person name="Kyrpides N."/>
            <person name="Mavromatis K."/>
            <person name="Markowitz V."/>
            <person name="Palaniappan K."/>
            <person name="Ivanova N."/>
            <person name="Schaumberg A."/>
            <person name="Pati A."/>
            <person name="Liolios K."/>
            <person name="Nordberg H.P."/>
            <person name="Cantor M.N."/>
            <person name="Hua S.X."/>
            <person name="Woyke T."/>
        </authorList>
    </citation>
    <scope>NUCLEOTIDE SEQUENCE [LARGE SCALE GENOMIC DNA]</scope>
    <source>
        <strain evidence="2 3">DSM 43889</strain>
    </source>
</reference>
<keyword evidence="3" id="KW-1185">Reference proteome</keyword>